<feature type="compositionally biased region" description="Low complexity" evidence="1">
    <location>
        <begin position="77"/>
        <end position="91"/>
    </location>
</feature>
<feature type="transmembrane region" description="Helical" evidence="2">
    <location>
        <begin position="368"/>
        <end position="390"/>
    </location>
</feature>
<feature type="compositionally biased region" description="Gly residues" evidence="1">
    <location>
        <begin position="495"/>
        <end position="517"/>
    </location>
</feature>
<dbReference type="PANTHER" id="PTHR12242">
    <property type="entry name" value="OS02G0130600 PROTEIN-RELATED"/>
    <property type="match status" value="1"/>
</dbReference>
<dbReference type="GO" id="GO:0016020">
    <property type="term" value="C:membrane"/>
    <property type="evidence" value="ECO:0007669"/>
    <property type="project" value="TreeGrafter"/>
</dbReference>
<dbReference type="AlphaFoldDB" id="A0A9W6BTL1"/>
<dbReference type="EMBL" id="BRXU01000022">
    <property type="protein sequence ID" value="GLC58211.1"/>
    <property type="molecule type" value="Genomic_DNA"/>
</dbReference>
<gene>
    <name evidence="3" type="primary">PLEST005500</name>
    <name evidence="3" type="ORF">PLESTB_001333700</name>
</gene>
<name>A0A9W6BTL1_9CHLO</name>
<feature type="region of interest" description="Disordered" evidence="1">
    <location>
        <begin position="74"/>
        <end position="95"/>
    </location>
</feature>
<evidence type="ECO:0000313" key="3">
    <source>
        <dbReference type="EMBL" id="GLC58211.1"/>
    </source>
</evidence>
<feature type="transmembrane region" description="Helical" evidence="2">
    <location>
        <begin position="20"/>
        <end position="39"/>
    </location>
</feature>
<dbReference type="PANTHER" id="PTHR12242:SF1">
    <property type="entry name" value="MYND-TYPE DOMAIN-CONTAINING PROTEIN"/>
    <property type="match status" value="1"/>
</dbReference>
<sequence>MSGPESLATTDTGHSALPVYGPVIAVLVVALSLLLSMLANNNCPWVRDAFAKRLARLWRGCGRFCCCCCGGGRSEPSRTASAGCGRRASAATGGGSMNDNDDCKTFFASNTRWFGFEEAEDDIDPKGHDVLGLHVLPAAAGAVEERGEGEPRAGKDRNETDPWVSDDARVLRSPNRYTSSAKSWMKASSGRTSIATRVSVGALSSPSIPVRGSTAADTAAAATHPAGGDGSAPAAAAVGSGYGDGRQGEKPAGGTAEEMATGGLDHEGRKEAAGTAGSGSGSGSARRECGPAAMACVGRSRRSRRQLVPREVLPSEFWAFDVLDPAHLVTSYWGPPFLLLLVHCCTALYLVADLIVERLTTSWGLGPWWLTYFTNWTLTLQCTAGALAALNTARCMRLLAPSAPRPDNSPSRRTTWGTSLMAPEPARDGGDGGGGCCIWGGKGSSRRAKSEVVDGSFVHVDLEAGEAAAGAALGAVMTSGGGRLGSREVEKGPGADAGGAAGGGDGDGDGGGSGGGDVSCEAGVVHRPLGVAAAAGLEPPVVAGCELSGDGPTPPESNAASSNTGPFTGSGGGSSSNSRSGSKAAKWTSKYEQESPRCGSSPPSRQTPAAASTEPEHYTATRLNDYDSASAGGTQLKWDWLSVAHCLASELAVVSALFLTIFFWAGLSSFVGHESLDNPSNFIRHAGNSGLALLQVVLTRLPIVSYHFTALYLYLTSYAVFVWIYGEVSGNWQYGLNWETALGVAGYVALTVLVFLVFLIW</sequence>
<keyword evidence="2" id="KW-1133">Transmembrane helix</keyword>
<feature type="compositionally biased region" description="Polar residues" evidence="1">
    <location>
        <begin position="601"/>
        <end position="610"/>
    </location>
</feature>
<comment type="caution">
    <text evidence="3">The sequence shown here is derived from an EMBL/GenBank/DDBJ whole genome shotgun (WGS) entry which is preliminary data.</text>
</comment>
<feature type="region of interest" description="Disordered" evidence="1">
    <location>
        <begin position="484"/>
        <end position="519"/>
    </location>
</feature>
<proteinExistence type="predicted"/>
<feature type="region of interest" description="Disordered" evidence="1">
    <location>
        <begin position="141"/>
        <end position="165"/>
    </location>
</feature>
<evidence type="ECO:0000256" key="1">
    <source>
        <dbReference type="SAM" id="MobiDB-lite"/>
    </source>
</evidence>
<protein>
    <submittedName>
        <fullName evidence="3">Uncharacterized protein</fullName>
    </submittedName>
</protein>
<organism evidence="3 4">
    <name type="scientific">Pleodorina starrii</name>
    <dbReference type="NCBI Taxonomy" id="330485"/>
    <lineage>
        <taxon>Eukaryota</taxon>
        <taxon>Viridiplantae</taxon>
        <taxon>Chlorophyta</taxon>
        <taxon>core chlorophytes</taxon>
        <taxon>Chlorophyceae</taxon>
        <taxon>CS clade</taxon>
        <taxon>Chlamydomonadales</taxon>
        <taxon>Volvocaceae</taxon>
        <taxon>Pleodorina</taxon>
    </lineage>
</organism>
<keyword evidence="2" id="KW-0812">Transmembrane</keyword>
<feature type="region of interest" description="Disordered" evidence="1">
    <location>
        <begin position="401"/>
        <end position="432"/>
    </location>
</feature>
<accession>A0A9W6BTL1</accession>
<dbReference type="Proteomes" id="UP001165080">
    <property type="component" value="Unassembled WGS sequence"/>
</dbReference>
<evidence type="ECO:0000256" key="2">
    <source>
        <dbReference type="SAM" id="Phobius"/>
    </source>
</evidence>
<feature type="region of interest" description="Disordered" evidence="1">
    <location>
        <begin position="544"/>
        <end position="616"/>
    </location>
</feature>
<keyword evidence="2" id="KW-0472">Membrane</keyword>
<feature type="transmembrane region" description="Helical" evidence="2">
    <location>
        <begin position="738"/>
        <end position="760"/>
    </location>
</feature>
<reference evidence="3 4" key="1">
    <citation type="journal article" date="2023" name="Commun. Biol.">
        <title>Reorganization of the ancestral sex-determining regions during the evolution of trioecy in Pleodorina starrii.</title>
        <authorList>
            <person name="Takahashi K."/>
            <person name="Suzuki S."/>
            <person name="Kawai-Toyooka H."/>
            <person name="Yamamoto K."/>
            <person name="Hamaji T."/>
            <person name="Ootsuki R."/>
            <person name="Yamaguchi H."/>
            <person name="Kawachi M."/>
            <person name="Higashiyama T."/>
            <person name="Nozaki H."/>
        </authorList>
    </citation>
    <scope>NUCLEOTIDE SEQUENCE [LARGE SCALE GENOMIC DNA]</scope>
    <source>
        <strain evidence="3 4">NIES-4479</strain>
    </source>
</reference>
<feature type="compositionally biased region" description="Polar residues" evidence="1">
    <location>
        <begin position="408"/>
        <end position="418"/>
    </location>
</feature>
<feature type="transmembrane region" description="Helical" evidence="2">
    <location>
        <begin position="708"/>
        <end position="726"/>
    </location>
</feature>
<keyword evidence="4" id="KW-1185">Reference proteome</keyword>
<feature type="region of interest" description="Disordered" evidence="1">
    <location>
        <begin position="202"/>
        <end position="288"/>
    </location>
</feature>
<feature type="transmembrane region" description="Helical" evidence="2">
    <location>
        <begin position="651"/>
        <end position="670"/>
    </location>
</feature>
<feature type="transmembrane region" description="Helical" evidence="2">
    <location>
        <begin position="337"/>
        <end position="356"/>
    </location>
</feature>
<feature type="compositionally biased region" description="Low complexity" evidence="1">
    <location>
        <begin position="214"/>
        <end position="239"/>
    </location>
</feature>
<evidence type="ECO:0000313" key="4">
    <source>
        <dbReference type="Proteomes" id="UP001165080"/>
    </source>
</evidence>
<feature type="compositionally biased region" description="Basic and acidic residues" evidence="1">
    <location>
        <begin position="143"/>
        <end position="165"/>
    </location>
</feature>
<feature type="compositionally biased region" description="Low complexity" evidence="1">
    <location>
        <begin position="252"/>
        <end position="263"/>
    </location>
</feature>